<dbReference type="InterPro" id="IPR010071">
    <property type="entry name" value="AA_adenyl_dom"/>
</dbReference>
<dbReference type="Gene3D" id="3.30.559.10">
    <property type="entry name" value="Chloramphenicol acetyltransferase-like domain"/>
    <property type="match status" value="5"/>
</dbReference>
<evidence type="ECO:0000313" key="7">
    <source>
        <dbReference type="EMBL" id="MFB9905655.1"/>
    </source>
</evidence>
<reference evidence="7 8" key="1">
    <citation type="submission" date="2024-09" db="EMBL/GenBank/DDBJ databases">
        <authorList>
            <person name="Sun Q."/>
            <person name="Mori K."/>
        </authorList>
    </citation>
    <scope>NUCLEOTIDE SEQUENCE [LARGE SCALE GENOMIC DNA]</scope>
    <source>
        <strain evidence="7 8">TBRC 7907</strain>
    </source>
</reference>
<dbReference type="EMBL" id="JBHLZU010000014">
    <property type="protein sequence ID" value="MFB9905655.1"/>
    <property type="molecule type" value="Genomic_DNA"/>
</dbReference>
<dbReference type="InterPro" id="IPR045851">
    <property type="entry name" value="AMP-bd_C_sf"/>
</dbReference>
<dbReference type="Gene3D" id="3.30.300.30">
    <property type="match status" value="3"/>
</dbReference>
<keyword evidence="3" id="KW-0597">Phosphoprotein</keyword>
<dbReference type="PROSITE" id="PS00012">
    <property type="entry name" value="PHOSPHOPANTETHEINE"/>
    <property type="match status" value="3"/>
</dbReference>
<sequence>MSLHEDRLAALPEHLREMVLRQLTGKADSIVDDGIRPRPATGPVALSSAQERLWFLHELEPDSIEFRVPLVLRLIGSPDVSLLQHAISGVVERHEALRTTYDSGAGEGVQIVHPPAVVPLPVTDLSELPQWQHQRAVEEHMVTESTRPFDLRGDLPLRALLVKLSPREHVLLITMHHIATDGFSMGLFSDELGALYTAGVNGTDADLPELTVQYTDFAAWQREQDTSRQQEYWRDKLGGLSTVDYPTDRPRPAVRTPHGSSYAFDIPDPVVQRLRELSRERGATLFMTLAAAVKLLLARYSGQSDIAVGTATSGRGRVELEKLIGFFVNTVVLRTQVEESGSFTDLLDSVRSTVLDAFANEDVPFQRLVEMLRPERDPSRPPLVDVAVNLRSVSEGTVELPGLLVEEVPPPVLVSSMDLAFDFTDCDGRLSCHLGFNTDLFDIGTAERTATHLKTLLAAITVDPGRRLGELPLLTRVERDLLTGRWPGAGTGPRPRTFTDLFDEQVAADPSAAALVFGEREISYAELDERASRLTGRLRARGAGPETFVAVALPRSVEMVVAVLAVLKSGAGYLPLDPDYPADRLRFMVEDARPVLGLGRVPGGVPVLELDGDGPIADGPAAQVTNPAYVIYTSGSTGKPKAVVVTHSGIHDMVATQRERLGAGPDTRVLQFASLSFDGAFWEICLALLSGGTLVLSTAEERMPGEPLTELILRRRITHLNLPPTAVAALSEKDIPKHVALVVCGEACPPALVDTWSRDRVMINGYGPTESMVCATFSDALRPGDGATGIVSIGRPIPSVRTYVLDNQLRPVPIGVPGELYLAGTRLARGYLRRPELTAQRFVADPYGPSGERMYRTGDRVRWLADGNLEYLGRTDEQVKLRGFRIELGEVEAAIGAFPGVAGAAATVRDDANGTRRLVGYFVAGAAEPHLAELRAFLRERLPEHMVPTAFVALESLPLNVNGKIDRRALPAPSGEREAGNGYVAPRNEVEQALAEVWTELLGVERIGVHDNFFDLGGDSILSLQVVSKARAAGLRLTAKQTFQRQTIAELAADIDSADDVRTADQGPVVGEVPLTPIQQWFFDNLTDSLDQFNQALFLELNGEVNETALAAAVTALPRHHDALRLRYTDGVQYNAAVDATDVLRRIDLTDVDDAEARMREVVIEAQRGFDLAEGPLLRALLFVRGGDWNPLLFLVAHHLVVDGVSLRILLSDVDDAYQQALQGKEIDLGQKTTSFREWSLRLTDHVATGGFDHEREYWANAADAVPLPVDSTDGDNNIASARSVAVRLDAAKTSALLNKVPEVYRTQINDVLLSALGPVVAEWAGGDTALIELEGHGREDLFEDVDLSRTVGWFTSMYPLALSVPSDDWGVTLKSVKEQLRAVPNRGIGYGALRYLGGMTETAHPEIAFNYLGRFEAGTSGGDGGLHLGTVRYPGVERADHQARQYLLEINGIVDGGELEFRWSYSANRHHEDTIRDLATRMVGALEEIVEHCADPAAGGCTPSDFPLVALDQATVDRIVGDGRRVEDVYPLTPMQTGMLFHSLTEAERDVYTGHFRIELDGVPDPDVLAQAWQRVVDRTPVLRTSVVWEDVPEPLQVVRNGVRLPLTQHDWRDRSEQEQRDGLRAMWEQRDEVRLDLTTAPLLRMTFVRLSDTRVYAQWAAHHLLCDGWSFAAVLSEVFEEHSAAGTVINRRPYRDYVAWLAEQDADEARAHWGEVLRGFTAPTPLPVDRSLVRAHESRTSTDVRLTLSAKTSQRLYDLAKRGRITVNTVVQGAWAILLSRLSGERDVCFGATVSGRPPELVGAEQMIGLFINMVPVRADVDPGAGVVDWLRAIQDAQVASRQYEYLSLAQIQACGEVPKGVNLFDSIVVFENYPVDDDAANRHGLTINEYVGDEHTNYALTLSAYAADQLMLSLGYDPNQFDESTVARLAGHLETLLSNISAESTVDEVEILTDADRDLLLRGWNDTAVEYPPTRLVHELFAERAAEIPDQVAVRCGDDEATFAELDAWSNRLAHKLVGLGVGPGALVGVCVERGNAAVAALLAVLKAGGAFVPLDPDYPPAMLATMLEDAAAPVLITQERLLGKVDAGDAKVLCLDGVDLTQEPPTAPVTTVTTADLAYVVYTSGSTGRPKGVMVNHDNVHHIMRAWDARYGLTEMRPSCVSVSSLSVDLFFADFLLSAMFGGSMTVCPTEQVADPVALTGLLASTGAQLLVTVPALAKAIARELAWRGEQLPAMRVLAVGSEGWQVGDAAEVLERMAPETMVVNAYGATETTVDATIFQLTDAVSGAGGFVPVGRPLVNTRGYVLDDAMRPVPIGVAGEMYIAGDAVAQGYWNRPDLTEQRFLADPFVAGARMYRTGDVVRWRADGNLEFVGRADDQVKVRGFRVELGEVETALAKHPRVTDAVVAAHKDDAGHVRLVGYVVGEVDLDELREFLSGALPVHAVPSAYIVLDELPMSASGIVNRRALPEPTAALESTTPYVAPRTDEESRLASIWADVLRVERVGVHDNFFDLGGDSILSIQVISRVRAEFGVAPSPRQLFDTPTVASLAEIVGVSGADDQPIARVPRSKPLPLSFAQQRLWFLNDFDPTSTEYNTVFAFRLHGVVDTEALEIALGDLVARHEPLRTTFDLVEEQGVQVIHESVPVVLGLLDAVDEDAMRDHLAALVDKPFDLRTGPVFRAALIGISPTEHVFALVMHHIATDGWSMGLLANELGVYYAAALRGERAELPPLPVQYADFAVWQRERLSGSAMEEHLAYWRAHLDGIAPLDLPIDRPRPTVRSAAGAVKMFEVDADVVAGLRSLAREQDATLFMALVAAVKVLLARYTGQSDITVGTAGSGRNRAEVEGLIGFFVNTVVLRSTVDEARTFAEHLASVRSTVLEAFTHDEVPFERLVEIAQPERDPSRNAVVEVMVGLENTRAQGMELPGLDVEALPTVSDGISHDLSVDFVEQDDRLLAAIGYSTALFDESTIERMVSHLRVLLAGVANAPRRALAELPLLESAERHQVMAEWNDTAQPEPAPFLATAFERQVRETPDRTAVVWQGGSLTFAELNARANQLAHQLISRGIGPENLVALGTPRTADLMVGMLGVLKAGAAYLPLDPDSPADRLEFVLADAAPSLVLRALDTDELASFPTSNPVGAQPHPANPAYVIYTSGSTGRPKGVLIEQRSLANLLAHHRSEFVREEAGGEVFRVAMTAAFSFDTSLEAVLWMVDGHELHLVDDLTRRDPEALADYVAAQRIDLLDVTPSYAEQLTAVGLLTSERHRPRVFMLGGEAAGEALWRDLREAPDTVGYNFYGPTECTVDTLFCRVDESDGPMVGRPLWNTSAYVLDRYLRPVPIGVPGELYFSGAQLARGYLGRPGLTAERFVADPFGSGGRLYRTGDLVRWTAEGMIEYLGRTDDQVKVRGYRIELGEIETALIAAPGVAQAVVVARADTPNGVKRLVAYVVGEVDTRKLREHLAERLPSYMVPSAFVVLDAFPVTTSGKVDRNALPAPQVVSASDEGYVAPEGTVEDTIARIWAEVLGVDKVGAQDNFFTLGGDSILSIQVVSRIRQAGLRATSKDLFLHQTVERLAKVVGTETGAEVSAPVTGEAPLTPIQREFFAAHTVAPHHLTQSALIELTEDLHEPSLRAALTALVTQHDALRLRFSSTSDGWTQHHAAPGPVTLERHDLSGVDSADRMAAMDELAIAADSGLDLENGPLLRALLFEFGAGERPSLFLTAHHLVVDAVSWRIILDDLDGAYRQAVAGKPLRLGPKSTSFQEWGNRLLKHTEDGGFDRELAFWTAMPEAVPLPVDRAGENLVSSTRTVTVTLSEKDTEVLLRAAPGALRSRFGDVVLSGLAWALSRWTGEDRVVIDLEGHGREEIFSDVDLSRTVGWFTTLYPVAIEVPDGASDWPTVVRSARRGLRKVPGNGLGYGALRHFGGALPQSRPQVVFNYHGKVDGVGTPSSSALYRSFQAPIGREQALHERTMHLLEVVGSVSEGRLELTWYYSENVHERSTVEAVAGDLAGLLRGLAAHLEGR</sequence>
<dbReference type="PROSITE" id="PS50075">
    <property type="entry name" value="CARRIER"/>
    <property type="match status" value="3"/>
</dbReference>
<evidence type="ECO:0000259" key="6">
    <source>
        <dbReference type="PROSITE" id="PS50075"/>
    </source>
</evidence>
<dbReference type="InterPro" id="IPR020806">
    <property type="entry name" value="PKS_PP-bd"/>
</dbReference>
<dbReference type="NCBIfam" id="TIGR01733">
    <property type="entry name" value="AA-adenyl-dom"/>
    <property type="match status" value="3"/>
</dbReference>
<proteinExistence type="predicted"/>
<dbReference type="Pfam" id="PF00550">
    <property type="entry name" value="PP-binding"/>
    <property type="match status" value="3"/>
</dbReference>
<evidence type="ECO:0000313" key="8">
    <source>
        <dbReference type="Proteomes" id="UP001589693"/>
    </source>
</evidence>
<dbReference type="Gene3D" id="3.40.50.980">
    <property type="match status" value="4"/>
</dbReference>
<dbReference type="CDD" id="cd19534">
    <property type="entry name" value="E_NRPS"/>
    <property type="match status" value="2"/>
</dbReference>
<dbReference type="NCBIfam" id="TIGR01720">
    <property type="entry name" value="NRPS-para261"/>
    <property type="match status" value="1"/>
</dbReference>
<keyword evidence="8" id="KW-1185">Reference proteome</keyword>
<dbReference type="InterPro" id="IPR042099">
    <property type="entry name" value="ANL_N_sf"/>
</dbReference>
<dbReference type="InterPro" id="IPR006162">
    <property type="entry name" value="Ppantetheine_attach_site"/>
</dbReference>
<dbReference type="Proteomes" id="UP001589693">
    <property type="component" value="Unassembled WGS sequence"/>
</dbReference>
<dbReference type="PROSITE" id="PS00455">
    <property type="entry name" value="AMP_BINDING"/>
    <property type="match status" value="3"/>
</dbReference>
<evidence type="ECO:0000256" key="2">
    <source>
        <dbReference type="ARBA" id="ARBA00022450"/>
    </source>
</evidence>
<dbReference type="InterPro" id="IPR000873">
    <property type="entry name" value="AMP-dep_synth/lig_dom"/>
</dbReference>
<dbReference type="PANTHER" id="PTHR45527:SF1">
    <property type="entry name" value="FATTY ACID SYNTHASE"/>
    <property type="match status" value="1"/>
</dbReference>
<dbReference type="InterPro" id="IPR010060">
    <property type="entry name" value="NRPS_synth"/>
</dbReference>
<dbReference type="Gene3D" id="3.30.559.30">
    <property type="entry name" value="Nonribosomal peptide synthetase, condensation domain"/>
    <property type="match status" value="5"/>
</dbReference>
<dbReference type="RefSeq" id="WP_377852958.1">
    <property type="nucleotide sequence ID" value="NZ_JBHLZU010000014.1"/>
</dbReference>
<dbReference type="Gene3D" id="2.30.38.10">
    <property type="entry name" value="Luciferase, Domain 3"/>
    <property type="match status" value="2"/>
</dbReference>
<dbReference type="InterPro" id="IPR009081">
    <property type="entry name" value="PP-bd_ACP"/>
</dbReference>
<gene>
    <name evidence="7" type="ORF">ACFFQA_17110</name>
</gene>
<dbReference type="SUPFAM" id="SSF56801">
    <property type="entry name" value="Acetyl-CoA synthetase-like"/>
    <property type="match status" value="3"/>
</dbReference>
<evidence type="ECO:0000256" key="1">
    <source>
        <dbReference type="ARBA" id="ARBA00001957"/>
    </source>
</evidence>
<keyword evidence="2" id="KW-0596">Phosphopantetheine</keyword>
<name>A0ABV5ZZ35_9PSEU</name>
<comment type="caution">
    <text evidence="7">The sequence shown here is derived from an EMBL/GenBank/DDBJ whole genome shotgun (WGS) entry which is preliminary data.</text>
</comment>
<dbReference type="Pfam" id="PF13193">
    <property type="entry name" value="AMP-binding_C"/>
    <property type="match status" value="3"/>
</dbReference>
<evidence type="ECO:0000256" key="3">
    <source>
        <dbReference type="ARBA" id="ARBA00022553"/>
    </source>
</evidence>
<dbReference type="NCBIfam" id="NF003417">
    <property type="entry name" value="PRK04813.1"/>
    <property type="match status" value="3"/>
</dbReference>
<feature type="domain" description="Carrier" evidence="6">
    <location>
        <begin position="3514"/>
        <end position="3588"/>
    </location>
</feature>
<dbReference type="Pfam" id="PF00501">
    <property type="entry name" value="AMP-binding"/>
    <property type="match status" value="3"/>
</dbReference>
<dbReference type="CDD" id="cd19531">
    <property type="entry name" value="LCL_NRPS-like"/>
    <property type="match status" value="2"/>
</dbReference>
<accession>A0ABV5ZZ35</accession>
<dbReference type="CDD" id="cd17652">
    <property type="entry name" value="A_NRPS_CmdD_like"/>
    <property type="match status" value="1"/>
</dbReference>
<keyword evidence="5" id="KW-0045">Antibiotic biosynthesis</keyword>
<dbReference type="InterPro" id="IPR023213">
    <property type="entry name" value="CAT-like_dom_sf"/>
</dbReference>
<dbReference type="Gene3D" id="1.10.1200.10">
    <property type="entry name" value="ACP-like"/>
    <property type="match status" value="3"/>
</dbReference>
<keyword evidence="4" id="KW-0677">Repeat</keyword>
<dbReference type="InterPro" id="IPR020845">
    <property type="entry name" value="AMP-binding_CS"/>
</dbReference>
<comment type="cofactor">
    <cofactor evidence="1">
        <name>pantetheine 4'-phosphate</name>
        <dbReference type="ChEBI" id="CHEBI:47942"/>
    </cofactor>
</comment>
<dbReference type="Pfam" id="PF00668">
    <property type="entry name" value="Condensation"/>
    <property type="match status" value="5"/>
</dbReference>
<evidence type="ECO:0000256" key="4">
    <source>
        <dbReference type="ARBA" id="ARBA00022737"/>
    </source>
</evidence>
<dbReference type="InterPro" id="IPR025110">
    <property type="entry name" value="AMP-bd_C"/>
</dbReference>
<feature type="domain" description="Carrier" evidence="6">
    <location>
        <begin position="2486"/>
        <end position="2561"/>
    </location>
</feature>
<dbReference type="PANTHER" id="PTHR45527">
    <property type="entry name" value="NONRIBOSOMAL PEPTIDE SYNTHETASE"/>
    <property type="match status" value="1"/>
</dbReference>
<dbReference type="SUPFAM" id="SSF47336">
    <property type="entry name" value="ACP-like"/>
    <property type="match status" value="3"/>
</dbReference>
<dbReference type="CDD" id="cd19543">
    <property type="entry name" value="DCL_NRPS"/>
    <property type="match status" value="1"/>
</dbReference>
<feature type="domain" description="Carrier" evidence="6">
    <location>
        <begin position="985"/>
        <end position="1059"/>
    </location>
</feature>
<dbReference type="SUPFAM" id="SSF52777">
    <property type="entry name" value="CoA-dependent acyltransferases"/>
    <property type="match status" value="10"/>
</dbReference>
<evidence type="ECO:0000256" key="5">
    <source>
        <dbReference type="ARBA" id="ARBA00023194"/>
    </source>
</evidence>
<organism evidence="7 8">
    <name type="scientific">Allokutzneria oryzae</name>
    <dbReference type="NCBI Taxonomy" id="1378989"/>
    <lineage>
        <taxon>Bacteria</taxon>
        <taxon>Bacillati</taxon>
        <taxon>Actinomycetota</taxon>
        <taxon>Actinomycetes</taxon>
        <taxon>Pseudonocardiales</taxon>
        <taxon>Pseudonocardiaceae</taxon>
        <taxon>Allokutzneria</taxon>
    </lineage>
</organism>
<dbReference type="CDD" id="cd05930">
    <property type="entry name" value="A_NRPS"/>
    <property type="match status" value="1"/>
</dbReference>
<dbReference type="InterPro" id="IPR036736">
    <property type="entry name" value="ACP-like_sf"/>
</dbReference>
<dbReference type="Gene3D" id="3.40.50.12780">
    <property type="entry name" value="N-terminal domain of ligase-like"/>
    <property type="match status" value="1"/>
</dbReference>
<dbReference type="SMART" id="SM00823">
    <property type="entry name" value="PKS_PP"/>
    <property type="match status" value="3"/>
</dbReference>
<dbReference type="InterPro" id="IPR001242">
    <property type="entry name" value="Condensation_dom"/>
</dbReference>
<protein>
    <submittedName>
        <fullName evidence="7">Amino acid adenylation domain-containing protein</fullName>
    </submittedName>
</protein>